<dbReference type="Proteomes" id="UP000562492">
    <property type="component" value="Unassembled WGS sequence"/>
</dbReference>
<dbReference type="Gene3D" id="3.30.420.310">
    <property type="entry name" value="2-keto-3-deoxy-galactonokinase, C-terminal domain"/>
    <property type="match status" value="1"/>
</dbReference>
<dbReference type="EC" id="2.7.1.58" evidence="1"/>
<dbReference type="Gene3D" id="3.30.420.300">
    <property type="entry name" value="2-keto-3-deoxy-galactonokinase, substrate binding domain"/>
    <property type="match status" value="1"/>
</dbReference>
<organism evidence="1 2">
    <name type="scientific">Comamonas odontotermitis</name>
    <dbReference type="NCBI Taxonomy" id="379895"/>
    <lineage>
        <taxon>Bacteria</taxon>
        <taxon>Pseudomonadati</taxon>
        <taxon>Pseudomonadota</taxon>
        <taxon>Betaproteobacteria</taxon>
        <taxon>Burkholderiales</taxon>
        <taxon>Comamonadaceae</taxon>
        <taxon>Comamonas</taxon>
    </lineage>
</organism>
<dbReference type="InterPro" id="IPR007729">
    <property type="entry name" value="DGOK"/>
</dbReference>
<proteinExistence type="predicted"/>
<protein>
    <submittedName>
        <fullName evidence="1">2-dehydro-3-deoxygalactonokinase</fullName>
        <ecNumber evidence="1">2.7.1.58</ecNumber>
    </submittedName>
</protein>
<dbReference type="CDD" id="cd24012">
    <property type="entry name" value="ASKHA_NBD_KDGal-kinase"/>
    <property type="match status" value="1"/>
</dbReference>
<dbReference type="EMBL" id="JACHKZ010000014">
    <property type="protein sequence ID" value="MBB6578404.1"/>
    <property type="molecule type" value="Genomic_DNA"/>
</dbReference>
<accession>A0ABR6RGX8</accession>
<dbReference type="InterPro" id="IPR042257">
    <property type="entry name" value="DGOK_C"/>
</dbReference>
<name>A0ABR6RGX8_9BURK</name>
<gene>
    <name evidence="1" type="ORF">HNP33_002486</name>
</gene>
<sequence>MPRPPTFTARAPGDNRPRLIAIDWGTTSLRGVLIDAQGHIAQQRALPQGILQVEPGGFAAAFDRHFGDWLALQPDMCLLSGMVGSRQGWQEAAYCPCPAGFGALCNQLLWLEGAHGIPTAIVPGMSVVPQASVDAAHGVPDVMRGEEIQVMGALHLMGQDSGLLVLPGTHSKWVQAQGRSITGFKTFMTGELFAVLAQHSILGKTLDSSAPLDETAFAQGLERARSSDALSHLLFGTRALSLFGALSPAQSASYLSGLLIGQEMATMQPAAGTRVALIGSAALVQRYTLALRHAGCEAVAFGDEATWAGHQAIYQYLTGTSS</sequence>
<reference evidence="1 2" key="1">
    <citation type="submission" date="2020-08" db="EMBL/GenBank/DDBJ databases">
        <title>Functional genomics of gut bacteria from endangered species of beetles.</title>
        <authorList>
            <person name="Carlos-Shanley C."/>
        </authorList>
    </citation>
    <scope>NUCLEOTIDE SEQUENCE [LARGE SCALE GENOMIC DNA]</scope>
    <source>
        <strain evidence="1 2">S00124</strain>
    </source>
</reference>
<dbReference type="InterPro" id="IPR042258">
    <property type="entry name" value="DGOK_N"/>
</dbReference>
<keyword evidence="1" id="KW-0808">Transferase</keyword>
<keyword evidence="2" id="KW-1185">Reference proteome</keyword>
<dbReference type="Pfam" id="PF05035">
    <property type="entry name" value="DGOK"/>
    <property type="match status" value="1"/>
</dbReference>
<comment type="caution">
    <text evidence="1">The sequence shown here is derived from an EMBL/GenBank/DDBJ whole genome shotgun (WGS) entry which is preliminary data.</text>
</comment>
<evidence type="ECO:0000313" key="1">
    <source>
        <dbReference type="EMBL" id="MBB6578404.1"/>
    </source>
</evidence>
<dbReference type="GO" id="GO:0008671">
    <property type="term" value="F:2-dehydro-3-deoxygalactonokinase activity"/>
    <property type="evidence" value="ECO:0007669"/>
    <property type="project" value="UniProtKB-EC"/>
</dbReference>
<dbReference type="RefSeq" id="WP_184708831.1">
    <property type="nucleotide sequence ID" value="NZ_JACHKZ010000014.1"/>
</dbReference>
<evidence type="ECO:0000313" key="2">
    <source>
        <dbReference type="Proteomes" id="UP000562492"/>
    </source>
</evidence>